<evidence type="ECO:0000313" key="2">
    <source>
        <dbReference type="EMBL" id="KAK7583809.1"/>
    </source>
</evidence>
<accession>A0AAN9TEP5</accession>
<comment type="caution">
    <text evidence="2">The sequence shown here is derived from an EMBL/GenBank/DDBJ whole genome shotgun (WGS) entry which is preliminary data.</text>
</comment>
<dbReference type="EMBL" id="JBBCAQ010000032">
    <property type="protein sequence ID" value="KAK7583809.1"/>
    <property type="molecule type" value="Genomic_DNA"/>
</dbReference>
<dbReference type="Proteomes" id="UP001367676">
    <property type="component" value="Unassembled WGS sequence"/>
</dbReference>
<dbReference type="AlphaFoldDB" id="A0AAN9TEP5"/>
<reference evidence="2 3" key="1">
    <citation type="submission" date="2024-03" db="EMBL/GenBank/DDBJ databases">
        <title>Adaptation during the transition from Ophiocordyceps entomopathogen to insect associate is accompanied by gene loss and intensified selection.</title>
        <authorList>
            <person name="Ward C.M."/>
            <person name="Onetto C.A."/>
            <person name="Borneman A.R."/>
        </authorList>
    </citation>
    <scope>NUCLEOTIDE SEQUENCE [LARGE SCALE GENOMIC DNA]</scope>
    <source>
        <strain evidence="2">AWRI1</strain>
        <tissue evidence="2">Single Adult Female</tissue>
    </source>
</reference>
<proteinExistence type="predicted"/>
<evidence type="ECO:0000313" key="3">
    <source>
        <dbReference type="Proteomes" id="UP001367676"/>
    </source>
</evidence>
<keyword evidence="3" id="KW-1185">Reference proteome</keyword>
<gene>
    <name evidence="2" type="ORF">V9T40_004772</name>
</gene>
<name>A0AAN9TEP5_9HEMI</name>
<sequence>MTSRTRQIRRIVGGEGKANESEALGMERGCAAQPPCWQRASHRSATRTRLAYFFVLLGRWQPPRVTRAVHTPRSAAGSRQQAVGCLAHYIRPQVRTIRIDREMPTSIAALAPKIARILFGIRLYLERDPRGASRHVTIAERRLPNGRHFRCAARSLALYAANGQPEKPPQMAGRHRTAVEQRSGYFN</sequence>
<evidence type="ECO:0000256" key="1">
    <source>
        <dbReference type="SAM" id="MobiDB-lite"/>
    </source>
</evidence>
<protein>
    <submittedName>
        <fullName evidence="2">Uncharacterized protein</fullName>
    </submittedName>
</protein>
<feature type="region of interest" description="Disordered" evidence="1">
    <location>
        <begin position="163"/>
        <end position="187"/>
    </location>
</feature>
<organism evidence="2 3">
    <name type="scientific">Parthenolecanium corni</name>
    <dbReference type="NCBI Taxonomy" id="536013"/>
    <lineage>
        <taxon>Eukaryota</taxon>
        <taxon>Metazoa</taxon>
        <taxon>Ecdysozoa</taxon>
        <taxon>Arthropoda</taxon>
        <taxon>Hexapoda</taxon>
        <taxon>Insecta</taxon>
        <taxon>Pterygota</taxon>
        <taxon>Neoptera</taxon>
        <taxon>Paraneoptera</taxon>
        <taxon>Hemiptera</taxon>
        <taxon>Sternorrhyncha</taxon>
        <taxon>Coccoidea</taxon>
        <taxon>Coccidae</taxon>
        <taxon>Parthenolecanium</taxon>
    </lineage>
</organism>